<feature type="transmembrane region" description="Helical" evidence="1">
    <location>
        <begin position="7"/>
        <end position="25"/>
    </location>
</feature>
<keyword evidence="1" id="KW-0472">Membrane</keyword>
<keyword evidence="3" id="KW-1185">Reference proteome</keyword>
<evidence type="ECO:0000313" key="3">
    <source>
        <dbReference type="Proteomes" id="UP000285456"/>
    </source>
</evidence>
<sequence>MFKSEVVNRIISLVGFWIVVFFILFSDNIVGGPIIWITVIVITAFHLYGIIHSLKKNRNNSLK</sequence>
<dbReference type="EMBL" id="QWEH01000009">
    <property type="protein sequence ID" value="RHW31270.1"/>
    <property type="molecule type" value="Genomic_DNA"/>
</dbReference>
<accession>A0A417YF06</accession>
<keyword evidence="1" id="KW-0812">Transmembrane</keyword>
<keyword evidence="1" id="KW-1133">Transmembrane helix</keyword>
<name>A0A417YF06_9BACI</name>
<proteinExistence type="predicted"/>
<reference evidence="2 3" key="1">
    <citation type="journal article" date="2007" name="Int. J. Syst. Evol. Microbiol.">
        <title>Oceanobacillus profundus sp. nov., isolated from a deep-sea sediment core.</title>
        <authorList>
            <person name="Kim Y.G."/>
            <person name="Choi D.H."/>
            <person name="Hyun S."/>
            <person name="Cho B.C."/>
        </authorList>
    </citation>
    <scope>NUCLEOTIDE SEQUENCE [LARGE SCALE GENOMIC DNA]</scope>
    <source>
        <strain evidence="2 3">DSM 18246</strain>
    </source>
</reference>
<protein>
    <submittedName>
        <fullName evidence="2">Uncharacterized protein</fullName>
    </submittedName>
</protein>
<comment type="caution">
    <text evidence="2">The sequence shown here is derived from an EMBL/GenBank/DDBJ whole genome shotgun (WGS) entry which is preliminary data.</text>
</comment>
<dbReference type="Proteomes" id="UP000285456">
    <property type="component" value="Unassembled WGS sequence"/>
</dbReference>
<feature type="transmembrane region" description="Helical" evidence="1">
    <location>
        <begin position="31"/>
        <end position="51"/>
    </location>
</feature>
<evidence type="ECO:0000313" key="2">
    <source>
        <dbReference type="EMBL" id="RHW31270.1"/>
    </source>
</evidence>
<organism evidence="2 3">
    <name type="scientific">Oceanobacillus profundus</name>
    <dbReference type="NCBI Taxonomy" id="372463"/>
    <lineage>
        <taxon>Bacteria</taxon>
        <taxon>Bacillati</taxon>
        <taxon>Bacillota</taxon>
        <taxon>Bacilli</taxon>
        <taxon>Bacillales</taxon>
        <taxon>Bacillaceae</taxon>
        <taxon>Oceanobacillus</taxon>
    </lineage>
</organism>
<evidence type="ECO:0000256" key="1">
    <source>
        <dbReference type="SAM" id="Phobius"/>
    </source>
</evidence>
<gene>
    <name evidence="2" type="ORF">D1B32_13795</name>
</gene>
<dbReference type="AlphaFoldDB" id="A0A417YF06"/>